<sequence>MKKTVTTVLAASLFCGAAFGDNAPLQGPKITEFDAEIGKWAARAGRSGCAHVQYKLNDEGDVYGVKLLGSKGHKSFAREAKYGVRGMSVEAGSAPAGTYDLVVDFVITRRSASNAEQATDAFERNPKVCPYTAKTDHEPVVISAQRQYRAVRKQCDSTGVGSNMKTC</sequence>
<keyword evidence="3" id="KW-1133">Transmembrane helix</keyword>
<dbReference type="STRING" id="637679.GCA_001550055_01546"/>
<gene>
    <name evidence="6" type="ORF">SAMN04488071_3574</name>
</gene>
<comment type="subcellular location">
    <subcellularLocation>
        <location evidence="1">Membrane</location>
        <topology evidence="1">Single-pass membrane protein</topology>
    </subcellularLocation>
</comment>
<evidence type="ECO:0000256" key="2">
    <source>
        <dbReference type="ARBA" id="ARBA00022692"/>
    </source>
</evidence>
<evidence type="ECO:0000313" key="6">
    <source>
        <dbReference type="EMBL" id="SDE69665.1"/>
    </source>
</evidence>
<evidence type="ECO:0000256" key="3">
    <source>
        <dbReference type="ARBA" id="ARBA00022989"/>
    </source>
</evidence>
<dbReference type="GO" id="GO:0016020">
    <property type="term" value="C:membrane"/>
    <property type="evidence" value="ECO:0007669"/>
    <property type="project" value="UniProtKB-SubCell"/>
</dbReference>
<dbReference type="SUPFAM" id="SSF74653">
    <property type="entry name" value="TolA/TonB C-terminal domain"/>
    <property type="match status" value="1"/>
</dbReference>
<protein>
    <submittedName>
        <fullName evidence="6">TonB family C-terminal domain-containing protein</fullName>
    </submittedName>
</protein>
<dbReference type="Proteomes" id="UP000183685">
    <property type="component" value="Unassembled WGS sequence"/>
</dbReference>
<name>A0A1G7F268_9PROT</name>
<evidence type="ECO:0000256" key="1">
    <source>
        <dbReference type="ARBA" id="ARBA00004167"/>
    </source>
</evidence>
<reference evidence="6 7" key="1">
    <citation type="submission" date="2016-10" db="EMBL/GenBank/DDBJ databases">
        <authorList>
            <person name="de Groot N.N."/>
        </authorList>
    </citation>
    <scope>NUCLEOTIDE SEQUENCE [LARGE SCALE GENOMIC DNA]</scope>
    <source>
        <strain evidence="6 7">CGMCC 1.9109</strain>
    </source>
</reference>
<feature type="chain" id="PRO_5010219698" evidence="5">
    <location>
        <begin position="21"/>
        <end position="167"/>
    </location>
</feature>
<keyword evidence="2" id="KW-0812">Transmembrane</keyword>
<keyword evidence="4" id="KW-0472">Membrane</keyword>
<dbReference type="EMBL" id="FNAK01000009">
    <property type="protein sequence ID" value="SDE69665.1"/>
    <property type="molecule type" value="Genomic_DNA"/>
</dbReference>
<dbReference type="RefSeq" id="WP_068303440.1">
    <property type="nucleotide sequence ID" value="NZ_FNAK01000009.1"/>
</dbReference>
<dbReference type="NCBIfam" id="TIGR01352">
    <property type="entry name" value="tonB_Cterm"/>
    <property type="match status" value="1"/>
</dbReference>
<feature type="signal peptide" evidence="5">
    <location>
        <begin position="1"/>
        <end position="20"/>
    </location>
</feature>
<dbReference type="OrthoDB" id="9870563at2"/>
<evidence type="ECO:0000256" key="5">
    <source>
        <dbReference type="SAM" id="SignalP"/>
    </source>
</evidence>
<accession>A0A1G7F268</accession>
<keyword evidence="5" id="KW-0732">Signal</keyword>
<evidence type="ECO:0000313" key="7">
    <source>
        <dbReference type="Proteomes" id="UP000183685"/>
    </source>
</evidence>
<keyword evidence="7" id="KW-1185">Reference proteome</keyword>
<proteinExistence type="predicted"/>
<organism evidence="6 7">
    <name type="scientific">Kordiimonas lacus</name>
    <dbReference type="NCBI Taxonomy" id="637679"/>
    <lineage>
        <taxon>Bacteria</taxon>
        <taxon>Pseudomonadati</taxon>
        <taxon>Pseudomonadota</taxon>
        <taxon>Alphaproteobacteria</taxon>
        <taxon>Kordiimonadales</taxon>
        <taxon>Kordiimonadaceae</taxon>
        <taxon>Kordiimonas</taxon>
    </lineage>
</organism>
<dbReference type="AlphaFoldDB" id="A0A1G7F268"/>
<evidence type="ECO:0000256" key="4">
    <source>
        <dbReference type="ARBA" id="ARBA00023136"/>
    </source>
</evidence>
<dbReference type="InterPro" id="IPR006260">
    <property type="entry name" value="TonB/TolA_C"/>
</dbReference>